<protein>
    <recommendedName>
        <fullName evidence="4">Transposase</fullName>
    </recommendedName>
</protein>
<accession>A0ABS9CZB0</accession>
<evidence type="ECO:0000256" key="1">
    <source>
        <dbReference type="SAM" id="MobiDB-lite"/>
    </source>
</evidence>
<evidence type="ECO:0000313" key="2">
    <source>
        <dbReference type="EMBL" id="MCF2872616.1"/>
    </source>
</evidence>
<dbReference type="RefSeq" id="WP_235226937.1">
    <property type="nucleotide sequence ID" value="NZ_JAKGAQ010000004.1"/>
</dbReference>
<organism evidence="2 3">
    <name type="scientific">Octadecabacter dasysiphoniae</name>
    <dbReference type="NCBI Taxonomy" id="2909341"/>
    <lineage>
        <taxon>Bacteria</taxon>
        <taxon>Pseudomonadati</taxon>
        <taxon>Pseudomonadota</taxon>
        <taxon>Alphaproteobacteria</taxon>
        <taxon>Rhodobacterales</taxon>
        <taxon>Roseobacteraceae</taxon>
        <taxon>Octadecabacter</taxon>
    </lineage>
</organism>
<gene>
    <name evidence="2" type="ORF">L0664_16210</name>
</gene>
<evidence type="ECO:0008006" key="4">
    <source>
        <dbReference type="Google" id="ProtNLM"/>
    </source>
</evidence>
<comment type="caution">
    <text evidence="2">The sequence shown here is derived from an EMBL/GenBank/DDBJ whole genome shotgun (WGS) entry which is preliminary data.</text>
</comment>
<evidence type="ECO:0000313" key="3">
    <source>
        <dbReference type="Proteomes" id="UP001200557"/>
    </source>
</evidence>
<dbReference type="EMBL" id="JAKGAQ010000004">
    <property type="protein sequence ID" value="MCF2872616.1"/>
    <property type="molecule type" value="Genomic_DNA"/>
</dbReference>
<proteinExistence type="predicted"/>
<dbReference type="Proteomes" id="UP001200557">
    <property type="component" value="Unassembled WGS sequence"/>
</dbReference>
<sequence length="50" mass="5682">METLRTSDAAQHLTDELKPARQGRPFADLRPTIKMLHQQPAKLPFVARAK</sequence>
<keyword evidence="3" id="KW-1185">Reference proteome</keyword>
<feature type="region of interest" description="Disordered" evidence="1">
    <location>
        <begin position="1"/>
        <end position="24"/>
    </location>
</feature>
<reference evidence="2 3" key="1">
    <citation type="submission" date="2022-01" db="EMBL/GenBank/DDBJ databases">
        <title>Octadecabacter sp. nov., isolated from a marine alga.</title>
        <authorList>
            <person name="Jin M.S."/>
            <person name="Kim H.M."/>
            <person name="Han D.M."/>
            <person name="Jung J.J."/>
            <person name="Jeon C.O."/>
        </authorList>
    </citation>
    <scope>NUCLEOTIDE SEQUENCE [LARGE SCALE GENOMIC DNA]</scope>
    <source>
        <strain evidence="2 3">G9-8</strain>
    </source>
</reference>
<name>A0ABS9CZB0_9RHOB</name>